<proteinExistence type="predicted"/>
<evidence type="ECO:0000313" key="3">
    <source>
        <dbReference type="Proteomes" id="UP001140560"/>
    </source>
</evidence>
<feature type="compositionally biased region" description="Polar residues" evidence="1">
    <location>
        <begin position="570"/>
        <end position="588"/>
    </location>
</feature>
<reference evidence="2" key="1">
    <citation type="submission" date="2022-10" db="EMBL/GenBank/DDBJ databases">
        <title>Tapping the CABI collections for fungal endophytes: first genome assemblies for Collariella, Neodidymelliopsis, Ascochyta clinopodiicola, Didymella pomorum, Didymosphaeria variabile, Neocosmospora piperis and Neocucurbitaria cava.</title>
        <authorList>
            <person name="Hill R."/>
        </authorList>
    </citation>
    <scope>NUCLEOTIDE SEQUENCE</scope>
    <source>
        <strain evidence="2">IMI 356814</strain>
    </source>
</reference>
<feature type="region of interest" description="Disordered" evidence="1">
    <location>
        <begin position="118"/>
        <end position="167"/>
    </location>
</feature>
<dbReference type="EMBL" id="JAPEUY010000001">
    <property type="protein sequence ID" value="KAJ4377904.1"/>
    <property type="molecule type" value="Genomic_DNA"/>
</dbReference>
<organism evidence="2 3">
    <name type="scientific">Neocucurbitaria cava</name>
    <dbReference type="NCBI Taxonomy" id="798079"/>
    <lineage>
        <taxon>Eukaryota</taxon>
        <taxon>Fungi</taxon>
        <taxon>Dikarya</taxon>
        <taxon>Ascomycota</taxon>
        <taxon>Pezizomycotina</taxon>
        <taxon>Dothideomycetes</taxon>
        <taxon>Pleosporomycetidae</taxon>
        <taxon>Pleosporales</taxon>
        <taxon>Pleosporineae</taxon>
        <taxon>Cucurbitariaceae</taxon>
        <taxon>Neocucurbitaria</taxon>
    </lineage>
</organism>
<feature type="compositionally biased region" description="Basic and acidic residues" evidence="1">
    <location>
        <begin position="589"/>
        <end position="602"/>
    </location>
</feature>
<feature type="compositionally biased region" description="Basic and acidic residues" evidence="1">
    <location>
        <begin position="514"/>
        <end position="526"/>
    </location>
</feature>
<sequence>MFAALPAEGKKSPEAPAQPARTRESTVPPAQTALPRRANSNPSPTQSNVATHSTPLRPADSTSRHEYRPDHNHMSMVRNDKQSTQSYHTVAEDQCPQYHDDRTGVLCDYGFATPWDPPVRTGTPAVPDDAYRPKSPDLTGLPHTDRITTGRVKKKQQPNSNLRYASARPNRYGSRYVVAPKFLAEMAAWAERQPAAAPPQIRPSYNGPVNPYNTPWTLSRSPNSEAFDYSQWFSEATVAGAIQAVAKDSSVPTHANTITTDRYTPHPQKLQVDTEAAISSLAVQQELRSERQGADYPLLPEHDRYAVTVYQPPQNIPIRFRDPSTYKALNISELRKEAELRRLNAAENTKRYLVEVLTIDDEAFFDCYGQFECRGLDTAQLRDWAILNQVPLDIYVYYNHRQLLAEIAAKAGRDAANVYNRQLQEREAAMMQAANLRAERKQREEPARKAQEAEIEKAKRQFQEKKAAEMQGVNERAERKQREERARKAQEAEIEKAKRQLQEKKAAEMQAVNERAERKRLEERARKAQQIEFEKVESTTAQPMETAAPDRKSRTKSSKKVATRGDRQPSDSGYSTNKVNSSTSPDSSGQERIRDQGIGEKSKTKKRSHSDLAETEDALPSKKVKKSPVENIARPIKPKRVRISKPLAKPAQMVEDKPKATHISRKSNVDVEMNDIEQSCTTKLSKRVVKMGEQQKAPVPKVAEPSKRVTRSRKIAEKPESVPKKKKSGRSSDSEDFLDDDDWIVDDMNYKPKRKSKVAAMAASGLFAGMK</sequence>
<feature type="compositionally biased region" description="Basic residues" evidence="1">
    <location>
        <begin position="553"/>
        <end position="562"/>
    </location>
</feature>
<protein>
    <submittedName>
        <fullName evidence="2">Uncharacterized protein</fullName>
    </submittedName>
</protein>
<dbReference type="Proteomes" id="UP001140560">
    <property type="component" value="Unassembled WGS sequence"/>
</dbReference>
<feature type="region of interest" description="Disordered" evidence="1">
    <location>
        <begin position="691"/>
        <end position="740"/>
    </location>
</feature>
<feature type="compositionally biased region" description="Basic and acidic residues" evidence="1">
    <location>
        <begin position="475"/>
        <end position="507"/>
    </location>
</feature>
<evidence type="ECO:0000256" key="1">
    <source>
        <dbReference type="SAM" id="MobiDB-lite"/>
    </source>
</evidence>
<feature type="compositionally biased region" description="Basic and acidic residues" evidence="1">
    <location>
        <begin position="62"/>
        <end position="81"/>
    </location>
</feature>
<feature type="compositionally biased region" description="Basic and acidic residues" evidence="1">
    <location>
        <begin position="714"/>
        <end position="723"/>
    </location>
</feature>
<dbReference type="OrthoDB" id="10648021at2759"/>
<feature type="compositionally biased region" description="Polar residues" evidence="1">
    <location>
        <begin position="38"/>
        <end position="54"/>
    </location>
</feature>
<evidence type="ECO:0000313" key="2">
    <source>
        <dbReference type="EMBL" id="KAJ4377904.1"/>
    </source>
</evidence>
<gene>
    <name evidence="2" type="ORF">N0V83_000734</name>
</gene>
<name>A0A9W9CSE8_9PLEO</name>
<keyword evidence="3" id="KW-1185">Reference proteome</keyword>
<comment type="caution">
    <text evidence="2">The sequence shown here is derived from an EMBL/GenBank/DDBJ whole genome shotgun (WGS) entry which is preliminary data.</text>
</comment>
<feature type="region of interest" description="Disordered" evidence="1">
    <location>
        <begin position="466"/>
        <end position="670"/>
    </location>
</feature>
<dbReference type="AlphaFoldDB" id="A0A9W9CSE8"/>
<feature type="region of interest" description="Disordered" evidence="1">
    <location>
        <begin position="1"/>
        <end position="89"/>
    </location>
</feature>
<accession>A0A9W9CSE8</accession>